<evidence type="ECO:0000313" key="2">
    <source>
        <dbReference type="EMBL" id="AXE24086.1"/>
    </source>
</evidence>
<gene>
    <name evidence="2" type="ORF">C0216_12025</name>
</gene>
<name>A0A344TZL5_9ACTN</name>
<dbReference type="InterPro" id="IPR000551">
    <property type="entry name" value="MerR-type_HTH_dom"/>
</dbReference>
<dbReference type="GO" id="GO:0003677">
    <property type="term" value="F:DNA binding"/>
    <property type="evidence" value="ECO:0007669"/>
    <property type="project" value="InterPro"/>
</dbReference>
<dbReference type="InterPro" id="IPR009061">
    <property type="entry name" value="DNA-bd_dom_put_sf"/>
</dbReference>
<dbReference type="SMART" id="SM00422">
    <property type="entry name" value="HTH_MERR"/>
    <property type="match status" value="1"/>
</dbReference>
<dbReference type="SUPFAM" id="SSF46955">
    <property type="entry name" value="Putative DNA-binding domain"/>
    <property type="match status" value="1"/>
</dbReference>
<sequence>MRVAALSAVSGVPVSTIDHYICEGLLPGPDDEAAEDAGQVRRLALIRALVEVGGHSLHEVRDIVGAIEAAEADPAARRTAEYGRLPADIPPGELLADALRIALGRLARRAAAGGPAN</sequence>
<dbReference type="AlphaFoldDB" id="A0A344TZL5"/>
<dbReference type="Proteomes" id="UP000252004">
    <property type="component" value="Chromosome"/>
</dbReference>
<evidence type="ECO:0000313" key="3">
    <source>
        <dbReference type="Proteomes" id="UP000252004"/>
    </source>
</evidence>
<reference evidence="2 3" key="1">
    <citation type="submission" date="2018-01" db="EMBL/GenBank/DDBJ databases">
        <title>Draft genome Sequence of streptomyces globosus LZH-48.</title>
        <authorList>
            <person name="Ran K."/>
            <person name="Li Z."/>
            <person name="Wei S."/>
            <person name="Dong R."/>
        </authorList>
    </citation>
    <scope>NUCLEOTIDE SEQUENCE [LARGE SCALE GENOMIC DNA]</scope>
    <source>
        <strain evidence="2 3">LZH-48</strain>
    </source>
</reference>
<dbReference type="RefSeq" id="WP_114055267.1">
    <property type="nucleotide sequence ID" value="NZ_CP030862.1"/>
</dbReference>
<proteinExistence type="predicted"/>
<dbReference type="Pfam" id="PF13411">
    <property type="entry name" value="MerR_1"/>
    <property type="match status" value="1"/>
</dbReference>
<dbReference type="GO" id="GO:0006355">
    <property type="term" value="P:regulation of DNA-templated transcription"/>
    <property type="evidence" value="ECO:0007669"/>
    <property type="project" value="InterPro"/>
</dbReference>
<protein>
    <recommendedName>
        <fullName evidence="1">HTH merR-type domain-containing protein</fullName>
    </recommendedName>
</protein>
<evidence type="ECO:0000259" key="1">
    <source>
        <dbReference type="PROSITE" id="PS50937"/>
    </source>
</evidence>
<dbReference type="PROSITE" id="PS50937">
    <property type="entry name" value="HTH_MERR_2"/>
    <property type="match status" value="1"/>
</dbReference>
<feature type="domain" description="HTH merR-type" evidence="1">
    <location>
        <begin position="1"/>
        <end position="66"/>
    </location>
</feature>
<dbReference type="OrthoDB" id="5242095at2"/>
<organism evidence="2 3">
    <name type="scientific">Streptomyces globosus</name>
    <dbReference type="NCBI Taxonomy" id="68209"/>
    <lineage>
        <taxon>Bacteria</taxon>
        <taxon>Bacillati</taxon>
        <taxon>Actinomycetota</taxon>
        <taxon>Actinomycetes</taxon>
        <taxon>Kitasatosporales</taxon>
        <taxon>Streptomycetaceae</taxon>
        <taxon>Streptomyces</taxon>
    </lineage>
</organism>
<dbReference type="Gene3D" id="1.10.1660.10">
    <property type="match status" value="1"/>
</dbReference>
<dbReference type="EMBL" id="CP030862">
    <property type="protein sequence ID" value="AXE24086.1"/>
    <property type="molecule type" value="Genomic_DNA"/>
</dbReference>
<dbReference type="KEGG" id="sgz:C0216_12025"/>
<keyword evidence="3" id="KW-1185">Reference proteome</keyword>
<accession>A0A344TZL5</accession>